<keyword evidence="2" id="KW-1185">Reference proteome</keyword>
<gene>
    <name evidence="1" type="ORF">Pfra01_000273800</name>
</gene>
<dbReference type="OrthoDB" id="101030at2759"/>
<proteinExistence type="predicted"/>
<organism evidence="1 2">
    <name type="scientific">Phytophthora fragariaefolia</name>
    <dbReference type="NCBI Taxonomy" id="1490495"/>
    <lineage>
        <taxon>Eukaryota</taxon>
        <taxon>Sar</taxon>
        <taxon>Stramenopiles</taxon>
        <taxon>Oomycota</taxon>
        <taxon>Peronosporomycetes</taxon>
        <taxon>Peronosporales</taxon>
        <taxon>Peronosporaceae</taxon>
        <taxon>Phytophthora</taxon>
    </lineage>
</organism>
<dbReference type="AlphaFoldDB" id="A0A9W6TWC8"/>
<comment type="caution">
    <text evidence="1">The sequence shown here is derived from an EMBL/GenBank/DDBJ whole genome shotgun (WGS) entry which is preliminary data.</text>
</comment>
<protein>
    <submittedName>
        <fullName evidence="1">Unnamed protein product</fullName>
    </submittedName>
</protein>
<dbReference type="EMBL" id="BSXT01000219">
    <property type="protein sequence ID" value="GMF21166.1"/>
    <property type="molecule type" value="Genomic_DNA"/>
</dbReference>
<dbReference type="Proteomes" id="UP001165121">
    <property type="component" value="Unassembled WGS sequence"/>
</dbReference>
<sequence>MAGKLALLEPWSEPLRGRLALEQLGERTWVLVRPPPSFMAILNREASDVRLLREALELLSLVAVVDNEAWRLVLRQWGGLELEDAAALDGARFLLRFDAEHVRYSASLPAATLRQLFLPRPPLHCSRAAHDGARSSAGYQDALLAILAAHRAAGGRQEAVNRWRTIPYALQFVDLWNVGQPVLATHLSSLLVALDEVRKHNEWLTGARGAEHRPLLLDEQGNETHGPLTRCEDDGSADGHYFAYELEFVHMCFGTISVSRNLHTVLLAALGMPRVVLSELQFALKQENYFLLGEVHPRTLAAYHRSGMLFNTMFGGRSITARPNSQPQTIRRSAIESVVMPVFDMDDQAFSGLCASLAEASGVRKLALGNAFRHAPPDQRTRRWQWLAYALFSEASCSSIEDVDLTGIQLSNADVDAIAEVLAAKVPEPGQATDAAEAAYAEGGRTVEYVFVPKGTVVRIKKSIASRNEITTMKTVDDFIFRLLQSDSEGEWVNVLVPGRGNGVIASELVCRPSDDDAKALLLPSRATGGITSFSFLISGSVEQEMSVLLRFLQLVGRSLQKLSIGAVRSMALDVRGILQACPKLEQLFLNSVQIDLDALVVEVENGNATPRCLALECCKSPADVITRFAKKLGDPNSALANGMRELCLNVDNEEFPMTEEIVKTFLDVLKTNHKLIHLELLVLPPLFDKYSAAFHAHHQEPLCVEKEKLPLRCRLAFLSVIRGHSTPANDTFLHVDNHLLHHIFTFAAVSAKRSICLRCDH</sequence>
<accession>A0A9W6TWC8</accession>
<name>A0A9W6TWC8_9STRA</name>
<reference evidence="1" key="1">
    <citation type="submission" date="2023-04" db="EMBL/GenBank/DDBJ databases">
        <title>Phytophthora fragariaefolia NBRC 109709.</title>
        <authorList>
            <person name="Ichikawa N."/>
            <person name="Sato H."/>
            <person name="Tonouchi N."/>
        </authorList>
    </citation>
    <scope>NUCLEOTIDE SEQUENCE</scope>
    <source>
        <strain evidence="1">NBRC 109709</strain>
    </source>
</reference>
<evidence type="ECO:0000313" key="1">
    <source>
        <dbReference type="EMBL" id="GMF21166.1"/>
    </source>
</evidence>
<evidence type="ECO:0000313" key="2">
    <source>
        <dbReference type="Proteomes" id="UP001165121"/>
    </source>
</evidence>